<dbReference type="EMBL" id="FOZK01000001">
    <property type="protein sequence ID" value="SFR90085.1"/>
    <property type="molecule type" value="Genomic_DNA"/>
</dbReference>
<reference evidence="1 2" key="1">
    <citation type="submission" date="2016-10" db="EMBL/GenBank/DDBJ databases">
        <authorList>
            <person name="de Groot N.N."/>
        </authorList>
    </citation>
    <scope>NUCLEOTIDE SEQUENCE [LARGE SCALE GENOMIC DNA]</scope>
    <source>
        <strain evidence="1 2">CGMCC 1.10457</strain>
    </source>
</reference>
<dbReference type="AlphaFoldDB" id="A0A1I6KFS0"/>
<organism evidence="1 2">
    <name type="scientific">Halomicrobium zhouii</name>
    <dbReference type="NCBI Taxonomy" id="767519"/>
    <lineage>
        <taxon>Archaea</taxon>
        <taxon>Methanobacteriati</taxon>
        <taxon>Methanobacteriota</taxon>
        <taxon>Stenosarchaea group</taxon>
        <taxon>Halobacteria</taxon>
        <taxon>Halobacteriales</taxon>
        <taxon>Haloarculaceae</taxon>
        <taxon>Halomicrobium</taxon>
    </lineage>
</organism>
<dbReference type="OrthoDB" id="205900at2157"/>
<evidence type="ECO:0000313" key="1">
    <source>
        <dbReference type="EMBL" id="SFR90085.1"/>
    </source>
</evidence>
<dbReference type="STRING" id="767519.SAMN05216559_0742"/>
<sequence length="190" mass="20689">MAEHSSITETSRVAAMGERALDNSRVVAALHAPFRDGSRPVRAAQWSAGVVRDSYLVRWLTAEPEPDVVVIDLRETWTVGPVIAVLDWLAPHGLRMWHGSIARRVLNRTTTAFRDAPVKLTSVVVLGVALARLALSLGSTGTVSFVAHLVVAALAVAGLRVDWTWEELRESRFGRLAAALFVPPEPPDEN</sequence>
<keyword evidence="2" id="KW-1185">Reference proteome</keyword>
<accession>A0A1I6KFS0</accession>
<dbReference type="RefSeq" id="WP_089813988.1">
    <property type="nucleotide sequence ID" value="NZ_FOZK01000001.1"/>
</dbReference>
<dbReference type="Proteomes" id="UP000199062">
    <property type="component" value="Unassembled WGS sequence"/>
</dbReference>
<protein>
    <submittedName>
        <fullName evidence="1">Uncharacterized protein</fullName>
    </submittedName>
</protein>
<gene>
    <name evidence="1" type="ORF">SAMN05216559_0742</name>
</gene>
<proteinExistence type="predicted"/>
<evidence type="ECO:0000313" key="2">
    <source>
        <dbReference type="Proteomes" id="UP000199062"/>
    </source>
</evidence>
<name>A0A1I6KFS0_9EURY</name>